<keyword evidence="1" id="KW-0812">Transmembrane</keyword>
<evidence type="ECO:0000256" key="1">
    <source>
        <dbReference type="SAM" id="Phobius"/>
    </source>
</evidence>
<evidence type="ECO:0000313" key="2">
    <source>
        <dbReference type="EMBL" id="KAJ7638343.1"/>
    </source>
</evidence>
<sequence>MITNFESIRDVNPQVVGAFLGLQLSGMIGFAVVVSTATCSQNVKRKPTWYAFCAAWILSCLSYTLVFLVGQQDAPNYGVCVTQAAAIYASPGMAGCSTLALSIDMLLGVRASQTMSVRRRYGVTLTLMITPYVLWLGLFIGFLVYGLQNPATVKMGPNGTYCDLSTVTPSRISGMIVVLSMLPLIVIQGYIGSRLVRNRNFLRDFKLVQMATRVMIFSLLGVLGMGVGFAYVIFSEQGPVFDIILAALPASGVLIFGTQMDLVNVWLFRHPTQEEDHDSIDKVTPA</sequence>
<feature type="transmembrane region" description="Helical" evidence="1">
    <location>
        <begin position="172"/>
        <end position="193"/>
    </location>
</feature>
<dbReference type="EMBL" id="JARKIF010000005">
    <property type="protein sequence ID" value="KAJ7638343.1"/>
    <property type="molecule type" value="Genomic_DNA"/>
</dbReference>
<keyword evidence="1" id="KW-0472">Membrane</keyword>
<dbReference type="AlphaFoldDB" id="A0AAD7FTG0"/>
<feature type="transmembrane region" description="Helical" evidence="1">
    <location>
        <begin position="15"/>
        <end position="37"/>
    </location>
</feature>
<organism evidence="2 3">
    <name type="scientific">Roridomyces roridus</name>
    <dbReference type="NCBI Taxonomy" id="1738132"/>
    <lineage>
        <taxon>Eukaryota</taxon>
        <taxon>Fungi</taxon>
        <taxon>Dikarya</taxon>
        <taxon>Basidiomycota</taxon>
        <taxon>Agaricomycotina</taxon>
        <taxon>Agaricomycetes</taxon>
        <taxon>Agaricomycetidae</taxon>
        <taxon>Agaricales</taxon>
        <taxon>Marasmiineae</taxon>
        <taxon>Mycenaceae</taxon>
        <taxon>Roridomyces</taxon>
    </lineage>
</organism>
<proteinExistence type="predicted"/>
<comment type="caution">
    <text evidence="2">The sequence shown here is derived from an EMBL/GenBank/DDBJ whole genome shotgun (WGS) entry which is preliminary data.</text>
</comment>
<name>A0AAD7FTG0_9AGAR</name>
<accession>A0AAD7FTG0</accession>
<protein>
    <submittedName>
        <fullName evidence="2">Uncharacterized protein</fullName>
    </submittedName>
</protein>
<reference evidence="2" key="1">
    <citation type="submission" date="2023-03" db="EMBL/GenBank/DDBJ databases">
        <title>Massive genome expansion in bonnet fungi (Mycena s.s.) driven by repeated elements and novel gene families across ecological guilds.</title>
        <authorList>
            <consortium name="Lawrence Berkeley National Laboratory"/>
            <person name="Harder C.B."/>
            <person name="Miyauchi S."/>
            <person name="Viragh M."/>
            <person name="Kuo A."/>
            <person name="Thoen E."/>
            <person name="Andreopoulos B."/>
            <person name="Lu D."/>
            <person name="Skrede I."/>
            <person name="Drula E."/>
            <person name="Henrissat B."/>
            <person name="Morin E."/>
            <person name="Kohler A."/>
            <person name="Barry K."/>
            <person name="LaButti K."/>
            <person name="Morin E."/>
            <person name="Salamov A."/>
            <person name="Lipzen A."/>
            <person name="Mereny Z."/>
            <person name="Hegedus B."/>
            <person name="Baldrian P."/>
            <person name="Stursova M."/>
            <person name="Weitz H."/>
            <person name="Taylor A."/>
            <person name="Grigoriev I.V."/>
            <person name="Nagy L.G."/>
            <person name="Martin F."/>
            <person name="Kauserud H."/>
        </authorList>
    </citation>
    <scope>NUCLEOTIDE SEQUENCE</scope>
    <source>
        <strain evidence="2">9284</strain>
    </source>
</reference>
<feature type="transmembrane region" description="Helical" evidence="1">
    <location>
        <begin position="85"/>
        <end position="109"/>
    </location>
</feature>
<dbReference type="Proteomes" id="UP001221142">
    <property type="component" value="Unassembled WGS sequence"/>
</dbReference>
<evidence type="ECO:0000313" key="3">
    <source>
        <dbReference type="Proteomes" id="UP001221142"/>
    </source>
</evidence>
<feature type="transmembrane region" description="Helical" evidence="1">
    <location>
        <begin position="121"/>
        <end position="145"/>
    </location>
</feature>
<feature type="transmembrane region" description="Helical" evidence="1">
    <location>
        <begin position="49"/>
        <end position="70"/>
    </location>
</feature>
<gene>
    <name evidence="2" type="ORF">FB45DRAFT_902552</name>
</gene>
<keyword evidence="3" id="KW-1185">Reference proteome</keyword>
<feature type="transmembrane region" description="Helical" evidence="1">
    <location>
        <begin position="214"/>
        <end position="234"/>
    </location>
</feature>
<feature type="transmembrane region" description="Helical" evidence="1">
    <location>
        <begin position="240"/>
        <end position="258"/>
    </location>
</feature>
<keyword evidence="1" id="KW-1133">Transmembrane helix</keyword>